<keyword evidence="3" id="KW-1185">Reference proteome</keyword>
<dbReference type="OrthoDB" id="5578329at2759"/>
<accession>A0A427XZT4</accession>
<proteinExistence type="predicted"/>
<evidence type="ECO:0000313" key="2">
    <source>
        <dbReference type="EMBL" id="RSH84386.1"/>
    </source>
</evidence>
<protein>
    <submittedName>
        <fullName evidence="2">Uncharacterized protein</fullName>
    </submittedName>
</protein>
<evidence type="ECO:0000256" key="1">
    <source>
        <dbReference type="SAM" id="MobiDB-lite"/>
    </source>
</evidence>
<dbReference type="STRING" id="105984.A0A427XZT4"/>
<comment type="caution">
    <text evidence="2">The sequence shown here is derived from an EMBL/GenBank/DDBJ whole genome shotgun (WGS) entry which is preliminary data.</text>
</comment>
<dbReference type="Pfam" id="PF05032">
    <property type="entry name" value="Spo12"/>
    <property type="match status" value="1"/>
</dbReference>
<dbReference type="AlphaFoldDB" id="A0A427XZT4"/>
<name>A0A427XZT4_9TREE</name>
<dbReference type="EMBL" id="RSCE01000003">
    <property type="protein sequence ID" value="RSH84386.1"/>
    <property type="molecule type" value="Genomic_DNA"/>
</dbReference>
<dbReference type="Proteomes" id="UP000279236">
    <property type="component" value="Unassembled WGS sequence"/>
</dbReference>
<dbReference type="RefSeq" id="XP_028477834.1">
    <property type="nucleotide sequence ID" value="XM_028621382.1"/>
</dbReference>
<sequence>MPQSITPTGSIILDSAATSANVSPMIAPMHDPKRTAVVQQAKPLGQSNPNQVVPGQTVDPSIPGASLGQKALLAKKFAQQGKKPTISPTDALQSPCTAKLTGAKQRRFDKVSTGRLNFFTDENQQTQPQDS</sequence>
<dbReference type="GeneID" id="39590449"/>
<feature type="compositionally biased region" description="Polar residues" evidence="1">
    <location>
        <begin position="45"/>
        <end position="54"/>
    </location>
</feature>
<dbReference type="InterPro" id="IPR007727">
    <property type="entry name" value="Spo12"/>
</dbReference>
<evidence type="ECO:0000313" key="3">
    <source>
        <dbReference type="Proteomes" id="UP000279236"/>
    </source>
</evidence>
<feature type="region of interest" description="Disordered" evidence="1">
    <location>
        <begin position="45"/>
        <end position="64"/>
    </location>
</feature>
<organism evidence="2 3">
    <name type="scientific">Apiotrichum porosum</name>
    <dbReference type="NCBI Taxonomy" id="105984"/>
    <lineage>
        <taxon>Eukaryota</taxon>
        <taxon>Fungi</taxon>
        <taxon>Dikarya</taxon>
        <taxon>Basidiomycota</taxon>
        <taxon>Agaricomycotina</taxon>
        <taxon>Tremellomycetes</taxon>
        <taxon>Trichosporonales</taxon>
        <taxon>Trichosporonaceae</taxon>
        <taxon>Apiotrichum</taxon>
    </lineage>
</organism>
<gene>
    <name evidence="2" type="ORF">EHS24_005906</name>
</gene>
<reference evidence="2 3" key="1">
    <citation type="submission" date="2018-11" db="EMBL/GenBank/DDBJ databases">
        <title>Genome sequence of Apiotrichum porosum DSM 27194.</title>
        <authorList>
            <person name="Aliyu H."/>
            <person name="Gorte O."/>
            <person name="Ochsenreither K."/>
        </authorList>
    </citation>
    <scope>NUCLEOTIDE SEQUENCE [LARGE SCALE GENOMIC DNA]</scope>
    <source>
        <strain evidence="2 3">DSM 27194</strain>
    </source>
</reference>